<comment type="similarity">
    <text evidence="7">Belongs to the RnpA family.</text>
</comment>
<dbReference type="Proteomes" id="UP000316495">
    <property type="component" value="Unassembled WGS sequence"/>
</dbReference>
<dbReference type="PANTHER" id="PTHR33992">
    <property type="entry name" value="RIBONUCLEASE P PROTEIN COMPONENT"/>
    <property type="match status" value="1"/>
</dbReference>
<keyword evidence="6 7" id="KW-0694">RNA-binding</keyword>
<evidence type="ECO:0000313" key="10">
    <source>
        <dbReference type="Proteomes" id="UP000316495"/>
    </source>
</evidence>
<keyword evidence="5 7" id="KW-0378">Hydrolase</keyword>
<accession>A0A554LKH8</accession>
<dbReference type="PROSITE" id="PS00648">
    <property type="entry name" value="RIBONUCLEASE_P"/>
    <property type="match status" value="1"/>
</dbReference>
<dbReference type="Gene3D" id="3.30.230.10">
    <property type="match status" value="1"/>
</dbReference>
<keyword evidence="4 7" id="KW-0255">Endonuclease</keyword>
<dbReference type="InterPro" id="IPR000100">
    <property type="entry name" value="RNase_P"/>
</dbReference>
<sequence length="111" mass="13145">MLKNIHRLRKSREIQRVFQKGKQTRSQNFIIRYLPSRNQVSRFAFVVGTKVDKRATRRNALKRQMREVVRKNLEKVPAGFDIIIIGNKIPNWPIEQKKIVDELGKLLLSLH</sequence>
<keyword evidence="3 7" id="KW-0540">Nuclease</keyword>
<evidence type="ECO:0000256" key="2">
    <source>
        <dbReference type="ARBA" id="ARBA00022694"/>
    </source>
</evidence>
<dbReference type="InterPro" id="IPR014721">
    <property type="entry name" value="Ribsml_uS5_D2-typ_fold_subgr"/>
</dbReference>
<dbReference type="GO" id="GO:0030677">
    <property type="term" value="C:ribonuclease P complex"/>
    <property type="evidence" value="ECO:0007669"/>
    <property type="project" value="TreeGrafter"/>
</dbReference>
<dbReference type="GO" id="GO:0000049">
    <property type="term" value="F:tRNA binding"/>
    <property type="evidence" value="ECO:0007669"/>
    <property type="project" value="UniProtKB-UniRule"/>
</dbReference>
<dbReference type="EMBL" id="VMGN01000046">
    <property type="protein sequence ID" value="TSC93370.1"/>
    <property type="molecule type" value="Genomic_DNA"/>
</dbReference>
<dbReference type="InterPro" id="IPR020539">
    <property type="entry name" value="RNase_P_CS"/>
</dbReference>
<dbReference type="Pfam" id="PF00825">
    <property type="entry name" value="Ribonuclease_P"/>
    <property type="match status" value="1"/>
</dbReference>
<organism evidence="9 10">
    <name type="scientific">Candidatus Berkelbacteria bacterium Athens1014_28</name>
    <dbReference type="NCBI Taxonomy" id="2017145"/>
    <lineage>
        <taxon>Bacteria</taxon>
        <taxon>Candidatus Berkelbacteria</taxon>
    </lineage>
</organism>
<dbReference type="NCBIfam" id="TIGR00188">
    <property type="entry name" value="rnpA"/>
    <property type="match status" value="1"/>
</dbReference>
<comment type="caution">
    <text evidence="9">The sequence shown here is derived from an EMBL/GenBank/DDBJ whole genome shotgun (WGS) entry which is preliminary data.</text>
</comment>
<dbReference type="AlphaFoldDB" id="A0A554LKH8"/>
<dbReference type="HAMAP" id="MF_00227">
    <property type="entry name" value="RNase_P"/>
    <property type="match status" value="1"/>
</dbReference>
<comment type="subunit">
    <text evidence="7">Consists of a catalytic RNA component (M1 or rnpB) and a protein subunit.</text>
</comment>
<reference evidence="9 10" key="1">
    <citation type="submission" date="2017-07" db="EMBL/GenBank/DDBJ databases">
        <title>Mechanisms for carbon and nitrogen cycling indicate functional differentiation within the Candidate Phyla Radiation.</title>
        <authorList>
            <person name="Danczak R.E."/>
            <person name="Johnston M.D."/>
            <person name="Kenah C."/>
            <person name="Slattery M."/>
            <person name="Wrighton K.C."/>
            <person name="Wilkins M.J."/>
        </authorList>
    </citation>
    <scope>NUCLEOTIDE SEQUENCE [LARGE SCALE GENOMIC DNA]</scope>
    <source>
        <strain evidence="9">Athens1014_28</strain>
    </source>
</reference>
<evidence type="ECO:0000313" key="9">
    <source>
        <dbReference type="EMBL" id="TSC93370.1"/>
    </source>
</evidence>
<dbReference type="SUPFAM" id="SSF54211">
    <property type="entry name" value="Ribosomal protein S5 domain 2-like"/>
    <property type="match status" value="1"/>
</dbReference>
<proteinExistence type="inferred from homology"/>
<name>A0A554LKH8_9BACT</name>
<evidence type="ECO:0000256" key="6">
    <source>
        <dbReference type="ARBA" id="ARBA00022884"/>
    </source>
</evidence>
<dbReference type="PANTHER" id="PTHR33992:SF1">
    <property type="entry name" value="RIBONUCLEASE P PROTEIN COMPONENT"/>
    <property type="match status" value="1"/>
</dbReference>
<keyword evidence="2 7" id="KW-0819">tRNA processing</keyword>
<comment type="catalytic activity">
    <reaction evidence="7">
        <text>Endonucleolytic cleavage of RNA, removing 5'-extranucleotides from tRNA precursor.</text>
        <dbReference type="EC" id="3.1.26.5"/>
    </reaction>
</comment>
<evidence type="ECO:0000256" key="5">
    <source>
        <dbReference type="ARBA" id="ARBA00022801"/>
    </source>
</evidence>
<evidence type="ECO:0000256" key="1">
    <source>
        <dbReference type="ARBA" id="ARBA00002663"/>
    </source>
</evidence>
<gene>
    <name evidence="7" type="primary">rnpA</name>
    <name evidence="9" type="ORF">Athens101428_687</name>
</gene>
<protein>
    <recommendedName>
        <fullName evidence="7 8">Ribonuclease P protein component</fullName>
        <shortName evidence="7">RNase P protein</shortName>
        <shortName evidence="7">RNaseP protein</shortName>
        <ecNumber evidence="7 8">3.1.26.5</ecNumber>
    </recommendedName>
    <alternativeName>
        <fullName evidence="7">Protein C5</fullName>
    </alternativeName>
</protein>
<dbReference type="EC" id="3.1.26.5" evidence="7 8"/>
<evidence type="ECO:0000256" key="7">
    <source>
        <dbReference type="HAMAP-Rule" id="MF_00227"/>
    </source>
</evidence>
<dbReference type="GO" id="GO:0042781">
    <property type="term" value="F:3'-tRNA processing endoribonuclease activity"/>
    <property type="evidence" value="ECO:0007669"/>
    <property type="project" value="TreeGrafter"/>
</dbReference>
<dbReference type="InterPro" id="IPR020568">
    <property type="entry name" value="Ribosomal_Su5_D2-typ_SF"/>
</dbReference>
<dbReference type="GO" id="GO:0004526">
    <property type="term" value="F:ribonuclease P activity"/>
    <property type="evidence" value="ECO:0007669"/>
    <property type="project" value="UniProtKB-UniRule"/>
</dbReference>
<evidence type="ECO:0000256" key="8">
    <source>
        <dbReference type="NCBIfam" id="TIGR00188"/>
    </source>
</evidence>
<dbReference type="GO" id="GO:0001682">
    <property type="term" value="P:tRNA 5'-leader removal"/>
    <property type="evidence" value="ECO:0007669"/>
    <property type="project" value="UniProtKB-UniRule"/>
</dbReference>
<evidence type="ECO:0000256" key="3">
    <source>
        <dbReference type="ARBA" id="ARBA00022722"/>
    </source>
</evidence>
<evidence type="ECO:0000256" key="4">
    <source>
        <dbReference type="ARBA" id="ARBA00022759"/>
    </source>
</evidence>
<comment type="function">
    <text evidence="1 7">RNaseP catalyzes the removal of the 5'-leader sequence from pre-tRNA to produce the mature 5'-terminus. It can also cleave other RNA substrates such as 4.5S RNA. The protein component plays an auxiliary but essential role in vivo by binding to the 5'-leader sequence and broadening the substrate specificity of the ribozyme.</text>
</comment>